<dbReference type="EMBL" id="MHNF01000022">
    <property type="protein sequence ID" value="OGZ40975.1"/>
    <property type="molecule type" value="Genomic_DNA"/>
</dbReference>
<dbReference type="InterPro" id="IPR028098">
    <property type="entry name" value="Glyco_trans_4-like_N"/>
</dbReference>
<dbReference type="Proteomes" id="UP000177126">
    <property type="component" value="Unassembled WGS sequence"/>
</dbReference>
<comment type="caution">
    <text evidence="3">The sequence shown here is derived from an EMBL/GenBank/DDBJ whole genome shotgun (WGS) entry which is preliminary data.</text>
</comment>
<proteinExistence type="predicted"/>
<dbReference type="PANTHER" id="PTHR45947:SF3">
    <property type="entry name" value="SULFOQUINOVOSYL TRANSFERASE SQD2"/>
    <property type="match status" value="1"/>
</dbReference>
<name>A0A1G2FSB5_9BACT</name>
<dbReference type="Pfam" id="PF00534">
    <property type="entry name" value="Glycos_transf_1"/>
    <property type="match status" value="1"/>
</dbReference>
<feature type="domain" description="Glycosyl transferase family 1" evidence="1">
    <location>
        <begin position="188"/>
        <end position="355"/>
    </location>
</feature>
<accession>A0A1G2FSB5</accession>
<evidence type="ECO:0000313" key="4">
    <source>
        <dbReference type="Proteomes" id="UP000177126"/>
    </source>
</evidence>
<evidence type="ECO:0008006" key="5">
    <source>
        <dbReference type="Google" id="ProtNLM"/>
    </source>
</evidence>
<dbReference type="SUPFAM" id="SSF53756">
    <property type="entry name" value="UDP-Glycosyltransferase/glycogen phosphorylase"/>
    <property type="match status" value="1"/>
</dbReference>
<reference evidence="3 4" key="1">
    <citation type="journal article" date="2016" name="Nat. Commun.">
        <title>Thousands of microbial genomes shed light on interconnected biogeochemical processes in an aquifer system.</title>
        <authorList>
            <person name="Anantharaman K."/>
            <person name="Brown C.T."/>
            <person name="Hug L.A."/>
            <person name="Sharon I."/>
            <person name="Castelle C.J."/>
            <person name="Probst A.J."/>
            <person name="Thomas B.C."/>
            <person name="Singh A."/>
            <person name="Wilkins M.J."/>
            <person name="Karaoz U."/>
            <person name="Brodie E.L."/>
            <person name="Williams K.H."/>
            <person name="Hubbard S.S."/>
            <person name="Banfield J.F."/>
        </authorList>
    </citation>
    <scope>NUCLEOTIDE SEQUENCE [LARGE SCALE GENOMIC DNA]</scope>
</reference>
<organism evidence="3 4">
    <name type="scientific">Candidatus Portnoybacteria bacterium RIFCSPLOWO2_02_FULL_39_11</name>
    <dbReference type="NCBI Taxonomy" id="1802001"/>
    <lineage>
        <taxon>Bacteria</taxon>
        <taxon>Candidatus Portnoyibacteriota</taxon>
    </lineage>
</organism>
<evidence type="ECO:0000259" key="1">
    <source>
        <dbReference type="Pfam" id="PF00534"/>
    </source>
</evidence>
<evidence type="ECO:0000259" key="2">
    <source>
        <dbReference type="Pfam" id="PF13439"/>
    </source>
</evidence>
<dbReference type="GO" id="GO:0016757">
    <property type="term" value="F:glycosyltransferase activity"/>
    <property type="evidence" value="ECO:0007669"/>
    <property type="project" value="InterPro"/>
</dbReference>
<dbReference type="PANTHER" id="PTHR45947">
    <property type="entry name" value="SULFOQUINOVOSYL TRANSFERASE SQD2"/>
    <property type="match status" value="1"/>
</dbReference>
<feature type="domain" description="Glycosyltransferase subfamily 4-like N-terminal" evidence="2">
    <location>
        <begin position="15"/>
        <end position="179"/>
    </location>
</feature>
<dbReference type="Gene3D" id="3.40.50.2000">
    <property type="entry name" value="Glycogen Phosphorylase B"/>
    <property type="match status" value="2"/>
</dbReference>
<dbReference type="AlphaFoldDB" id="A0A1G2FSB5"/>
<sequence>MKKVLIFSTAYLPLIGGAEIAVKEITDRLGDDFAFDLICARIKKEFPAQEKIGSINIHRTGRGGGKLDKFLLPWRGSKLANKLYQQEKYDAIWAIMASFGGLAALFFKNKYPRVPYLLTLQEGDPTEQIERRVGILKNWFYQIFRQADYIQAISVFLADWARKIGVQCPIEVVPNGVTLANYELKPITNMKEKLGIKENEKVIITASRLVEKNGIADLIKAMSSLPADVKLLILGSGPLENNLKLLALRSLGEGGEDKILFLGNISNDEVPRYLAVADVFVRPSLSEGLGNAFLEAMAAGVPIIGTRVGGIPDFLVDGETGLFCEVRDSQSIADKINILLSDEALRQSLIANGRKIVSEKYNWDGIAGRMKGIIGRLTI</sequence>
<dbReference type="Pfam" id="PF13439">
    <property type="entry name" value="Glyco_transf_4"/>
    <property type="match status" value="1"/>
</dbReference>
<protein>
    <recommendedName>
        <fullName evidence="5">Glycosyl transferase family 1 domain-containing protein</fullName>
    </recommendedName>
</protein>
<gene>
    <name evidence="3" type="ORF">A3B04_03305</name>
</gene>
<dbReference type="CDD" id="cd03801">
    <property type="entry name" value="GT4_PimA-like"/>
    <property type="match status" value="1"/>
</dbReference>
<dbReference type="InterPro" id="IPR050194">
    <property type="entry name" value="Glycosyltransferase_grp1"/>
</dbReference>
<dbReference type="InterPro" id="IPR001296">
    <property type="entry name" value="Glyco_trans_1"/>
</dbReference>
<evidence type="ECO:0000313" key="3">
    <source>
        <dbReference type="EMBL" id="OGZ40975.1"/>
    </source>
</evidence>